<dbReference type="InterPro" id="IPR019649">
    <property type="entry name" value="DUF2512"/>
</dbReference>
<protein>
    <submittedName>
        <fullName evidence="2">DUF2512 family protein</fullName>
    </submittedName>
</protein>
<keyword evidence="1" id="KW-0812">Transmembrane</keyword>
<keyword evidence="1" id="KW-1133">Transmembrane helix</keyword>
<feature type="transmembrane region" description="Helical" evidence="1">
    <location>
        <begin position="65"/>
        <end position="87"/>
    </location>
</feature>
<dbReference type="EMBL" id="JBHTBW010000002">
    <property type="protein sequence ID" value="MFC7439613.1"/>
    <property type="molecule type" value="Genomic_DNA"/>
</dbReference>
<dbReference type="RefSeq" id="WP_379862797.1">
    <property type="nucleotide sequence ID" value="NZ_JBHTBW010000002.1"/>
</dbReference>
<feature type="transmembrane region" description="Helical" evidence="1">
    <location>
        <begin position="34"/>
        <end position="53"/>
    </location>
</feature>
<evidence type="ECO:0000313" key="2">
    <source>
        <dbReference type="EMBL" id="MFC7439613.1"/>
    </source>
</evidence>
<name>A0ABW2RF61_9BACL</name>
<sequence length="119" mass="13297">MTGLWLKIVICPIAVILADFFLEDIYYPNLIQPIMVGLVLALVGHLMEVAFLKRGRLWISNALDFLAASLLVYASGLVLPGAVTHWFGSFLTAWLLTVTEHFQHVYLLRTGRAQKEPAS</sequence>
<dbReference type="Proteomes" id="UP001596500">
    <property type="component" value="Unassembled WGS sequence"/>
</dbReference>
<keyword evidence="3" id="KW-1185">Reference proteome</keyword>
<feature type="transmembrane region" description="Helical" evidence="1">
    <location>
        <begin position="5"/>
        <end position="22"/>
    </location>
</feature>
<evidence type="ECO:0000256" key="1">
    <source>
        <dbReference type="SAM" id="Phobius"/>
    </source>
</evidence>
<keyword evidence="1" id="KW-0472">Membrane</keyword>
<dbReference type="Pfam" id="PF10710">
    <property type="entry name" value="DUF2512"/>
    <property type="match status" value="1"/>
</dbReference>
<comment type="caution">
    <text evidence="2">The sequence shown here is derived from an EMBL/GenBank/DDBJ whole genome shotgun (WGS) entry which is preliminary data.</text>
</comment>
<reference evidence="3" key="1">
    <citation type="journal article" date="2019" name="Int. J. Syst. Evol. Microbiol.">
        <title>The Global Catalogue of Microorganisms (GCM) 10K type strain sequencing project: providing services to taxonomists for standard genome sequencing and annotation.</title>
        <authorList>
            <consortium name="The Broad Institute Genomics Platform"/>
            <consortium name="The Broad Institute Genome Sequencing Center for Infectious Disease"/>
            <person name="Wu L."/>
            <person name="Ma J."/>
        </authorList>
    </citation>
    <scope>NUCLEOTIDE SEQUENCE [LARGE SCALE GENOMIC DNA]</scope>
    <source>
        <strain evidence="3">CGMCC 1.12942</strain>
    </source>
</reference>
<proteinExistence type="predicted"/>
<evidence type="ECO:0000313" key="3">
    <source>
        <dbReference type="Proteomes" id="UP001596500"/>
    </source>
</evidence>
<gene>
    <name evidence="2" type="ORF">ACFQNG_00295</name>
</gene>
<organism evidence="2 3">
    <name type="scientific">Laceyella putida</name>
    <dbReference type="NCBI Taxonomy" id="110101"/>
    <lineage>
        <taxon>Bacteria</taxon>
        <taxon>Bacillati</taxon>
        <taxon>Bacillota</taxon>
        <taxon>Bacilli</taxon>
        <taxon>Bacillales</taxon>
        <taxon>Thermoactinomycetaceae</taxon>
        <taxon>Laceyella</taxon>
    </lineage>
</organism>
<accession>A0ABW2RF61</accession>